<organism evidence="1 2">
    <name type="scientific">Rhodococcus pyridinivorans SB3094</name>
    <dbReference type="NCBI Taxonomy" id="1435356"/>
    <lineage>
        <taxon>Bacteria</taxon>
        <taxon>Bacillati</taxon>
        <taxon>Actinomycetota</taxon>
        <taxon>Actinomycetes</taxon>
        <taxon>Mycobacteriales</taxon>
        <taxon>Nocardiaceae</taxon>
        <taxon>Rhodococcus</taxon>
    </lineage>
</organism>
<name>V9XJM1_9NOCA</name>
<dbReference type="HOGENOM" id="CLU_3084218_0_0_11"/>
<proteinExistence type="predicted"/>
<reference evidence="1 2" key="1">
    <citation type="journal article" date="2014" name="Genome Announc.">
        <title>Complete Genome of Rhodococcus pyridinivorans SB3094, a Methyl-Ethyl-Ketone-Degrading Bacterium Used for Bioaugmentation.</title>
        <authorList>
            <person name="Dueholm M.S."/>
            <person name="Albertsen M."/>
            <person name="D'Imperio S."/>
            <person name="Tale V.P."/>
            <person name="Lewis D."/>
            <person name="Nielsen P.H."/>
            <person name="Nielsen J.L."/>
        </authorList>
    </citation>
    <scope>NUCLEOTIDE SEQUENCE [LARGE SCALE GENOMIC DNA]</scope>
    <source>
        <strain evidence="1 2">SB3094</strain>
    </source>
</reference>
<evidence type="ECO:0008006" key="3">
    <source>
        <dbReference type="Google" id="ProtNLM"/>
    </source>
</evidence>
<sequence length="52" mass="5770">MDTVEPRDASSVIVTFTFVTVDGRTESEKHRVSVVENRGRLSVYDSERIGAA</sequence>
<accession>V9XJM1</accession>
<gene>
    <name evidence="1" type="ORF">Y013_06470</name>
</gene>
<dbReference type="PATRIC" id="fig|1435356.3.peg.1292"/>
<evidence type="ECO:0000313" key="1">
    <source>
        <dbReference type="EMBL" id="AHD23656.1"/>
    </source>
</evidence>
<dbReference type="EMBL" id="CP006996">
    <property type="protein sequence ID" value="AHD23656.1"/>
    <property type="molecule type" value="Genomic_DNA"/>
</dbReference>
<dbReference type="AlphaFoldDB" id="V9XJM1"/>
<protein>
    <recommendedName>
        <fullName evidence="3">SnoaL-like domain-containing protein</fullName>
    </recommendedName>
</protein>
<evidence type="ECO:0000313" key="2">
    <source>
        <dbReference type="Proteomes" id="UP000018781"/>
    </source>
</evidence>
<dbReference type="KEGG" id="rpy:Y013_06470"/>
<dbReference type="Proteomes" id="UP000018781">
    <property type="component" value="Chromosome"/>
</dbReference>